<dbReference type="InterPro" id="IPR010318">
    <property type="entry name" value="S-Me-THD_N"/>
</dbReference>
<dbReference type="InterPro" id="IPR008040">
    <property type="entry name" value="Hydant_A_N"/>
</dbReference>
<dbReference type="InterPro" id="IPR045079">
    <property type="entry name" value="Oxoprolinase-like"/>
</dbReference>
<gene>
    <name evidence="5" type="ORF">EV356DRAFT_443855</name>
</gene>
<name>A0A6A6HE10_VIRVR</name>
<dbReference type="InterPro" id="IPR043129">
    <property type="entry name" value="ATPase_NBD"/>
</dbReference>
<evidence type="ECO:0000313" key="6">
    <source>
        <dbReference type="Proteomes" id="UP000800092"/>
    </source>
</evidence>
<dbReference type="Pfam" id="PF05378">
    <property type="entry name" value="Hydant_A_N"/>
    <property type="match status" value="1"/>
</dbReference>
<dbReference type="EMBL" id="ML991787">
    <property type="protein sequence ID" value="KAF2236069.1"/>
    <property type="molecule type" value="Genomic_DNA"/>
</dbReference>
<dbReference type="InterPro" id="IPR027479">
    <property type="entry name" value="S-Me-THD_N_sf"/>
</dbReference>
<dbReference type="Gene3D" id="3.40.1610.10">
    <property type="entry name" value="CV3147-like domain"/>
    <property type="match status" value="1"/>
</dbReference>
<evidence type="ECO:0000313" key="5">
    <source>
        <dbReference type="EMBL" id="KAF2236069.1"/>
    </source>
</evidence>
<feature type="domain" description="S-Me-THD N-terminal" evidence="3">
    <location>
        <begin position="592"/>
        <end position="751"/>
    </location>
</feature>
<dbReference type="InterPro" id="IPR048350">
    <property type="entry name" value="S-Me-THD-like_C"/>
</dbReference>
<evidence type="ECO:0000259" key="2">
    <source>
        <dbReference type="Pfam" id="PF05378"/>
    </source>
</evidence>
<dbReference type="Gene3D" id="2.40.390.10">
    <property type="entry name" value="CV3147-like"/>
    <property type="match status" value="1"/>
</dbReference>
<sequence>MAGIRIGVDVGGTNTDAVALDVSAQASEHRGVVAHCKTPTTSHVTEGIETAIRNVLDISKLTPDKIASVTVGTTHFINAVLERDVRRLRRVAVIRLSKSFLREIPPLSDFPPSLAKILKGYVGYVDGGLHIDGSQEAPVVESQVIRECLAIKQKHLNAVVIAGIFSPIDTHFKQEDKVREIVTRELPDVDVVCSHEVANIGFLERENASILNAAILQYARRTIKGFRTAIKQLQLDCPLFLTQNDGTLLDAASAARVPIRTFSSGATNSMRGAAYLSRVRIEATSTIVVDIGGTTSDVGVLLPSGLPRQASAYVSVAGVKVNYSMPHLHSIGLGGGSIVREVDEQVSVGPDSVGHSLTEEGKVFGGSTLTASDIAVALDKVLMGKVDLVRSVPKQTIDRAQARIKNLLEAAIDVIKTSPDPLPVLLVGGGSILAPDSLRGASDLIRPPFHDVANAVGAAMSQVGGTVDMVQSITSQTEAQAIENAKILAVRKTVEAGAEESSVFIAEIESLPVTYMTNQLRTVVKAIGNLDSNLQPSCELLDTAEDRDDYTDMIVDYQTEVTEKATIDPTTYKPCVAVNDETGVPEWQISETDINYLADGCYVLGCAGGGSPGSSRLQLRDQIRAGYTMRVIDESSLKDDAVIYWGGHMGSPATGVERLNATETVSAFAVLMEYLRHDCFDAVVGLEIGGANGLEPLLVGSSKFFNRPVVDADFMGRAYPTYWQTTLAAHHSLELTPCAIDSGDGKSIIMTRAPDDEIVDRALRASCAEMGSRVGKAAKPTTTERIRGCAVINSYSLAWRIGRCIAVAERTNTLSRVAEAIVEEAGGSESAKILFRGKIIGVERRLWKGHSYGEVVIASTSPEEESDEQGPATSEYMSAVARGGTLKVPFKNENILAEHTDAAGKQSIIASVPDLICVLDRGSGRALGVPEFKYGFRVVVLGITCSPRWTDTPKGLEIGGPKAFGYDNVEYKPLGWYVKPRSVIEEYLEDK</sequence>
<keyword evidence="6" id="KW-1185">Reference proteome</keyword>
<dbReference type="GO" id="GO:0016787">
    <property type="term" value="F:hydrolase activity"/>
    <property type="evidence" value="ECO:0007669"/>
    <property type="project" value="InterPro"/>
</dbReference>
<dbReference type="InterPro" id="IPR024071">
    <property type="entry name" value="S-Me-THD_C_sf"/>
</dbReference>
<feature type="domain" description="Hydantoinase/oxoprolinase N-terminal" evidence="2">
    <location>
        <begin position="5"/>
        <end position="185"/>
    </location>
</feature>
<dbReference type="FunFam" id="3.40.1610.10:FF:000001">
    <property type="entry name" value="Hydantoinase, putative"/>
    <property type="match status" value="1"/>
</dbReference>
<dbReference type="InterPro" id="IPR002821">
    <property type="entry name" value="Hydantoinase_A"/>
</dbReference>
<evidence type="ECO:0000259" key="3">
    <source>
        <dbReference type="Pfam" id="PF06032"/>
    </source>
</evidence>
<evidence type="ECO:0000259" key="1">
    <source>
        <dbReference type="Pfam" id="PF01968"/>
    </source>
</evidence>
<dbReference type="Pfam" id="PF06032">
    <property type="entry name" value="S-Me-THD_N"/>
    <property type="match status" value="1"/>
</dbReference>
<reference evidence="5" key="1">
    <citation type="journal article" date="2020" name="Stud. Mycol.">
        <title>101 Dothideomycetes genomes: a test case for predicting lifestyles and emergence of pathogens.</title>
        <authorList>
            <person name="Haridas S."/>
            <person name="Albert R."/>
            <person name="Binder M."/>
            <person name="Bloem J."/>
            <person name="Labutti K."/>
            <person name="Salamov A."/>
            <person name="Andreopoulos B."/>
            <person name="Baker S."/>
            <person name="Barry K."/>
            <person name="Bills G."/>
            <person name="Bluhm B."/>
            <person name="Cannon C."/>
            <person name="Castanera R."/>
            <person name="Culley D."/>
            <person name="Daum C."/>
            <person name="Ezra D."/>
            <person name="Gonzalez J."/>
            <person name="Henrissat B."/>
            <person name="Kuo A."/>
            <person name="Liang C."/>
            <person name="Lipzen A."/>
            <person name="Lutzoni F."/>
            <person name="Magnuson J."/>
            <person name="Mondo S."/>
            <person name="Nolan M."/>
            <person name="Ohm R."/>
            <person name="Pangilinan J."/>
            <person name="Park H.-J."/>
            <person name="Ramirez L."/>
            <person name="Alfaro M."/>
            <person name="Sun H."/>
            <person name="Tritt A."/>
            <person name="Yoshinaga Y."/>
            <person name="Zwiers L.-H."/>
            <person name="Turgeon B."/>
            <person name="Goodwin S."/>
            <person name="Spatafora J."/>
            <person name="Crous P."/>
            <person name="Grigoriev I."/>
        </authorList>
    </citation>
    <scope>NUCLEOTIDE SEQUENCE</scope>
    <source>
        <strain evidence="5">Tuck. ex Michener</strain>
    </source>
</reference>
<organism evidence="5 6">
    <name type="scientific">Viridothelium virens</name>
    <name type="common">Speckled blister lichen</name>
    <name type="synonym">Trypethelium virens</name>
    <dbReference type="NCBI Taxonomy" id="1048519"/>
    <lineage>
        <taxon>Eukaryota</taxon>
        <taxon>Fungi</taxon>
        <taxon>Dikarya</taxon>
        <taxon>Ascomycota</taxon>
        <taxon>Pezizomycotina</taxon>
        <taxon>Dothideomycetes</taxon>
        <taxon>Dothideomycetes incertae sedis</taxon>
        <taxon>Trypetheliales</taxon>
        <taxon>Trypetheliaceae</taxon>
        <taxon>Viridothelium</taxon>
    </lineage>
</organism>
<dbReference type="PANTHER" id="PTHR11365:SF10">
    <property type="entry name" value="HYDANTOINASE_OXOPROLINASE"/>
    <property type="match status" value="1"/>
</dbReference>
<dbReference type="Proteomes" id="UP000800092">
    <property type="component" value="Unassembled WGS sequence"/>
</dbReference>
<evidence type="ECO:0000259" key="4">
    <source>
        <dbReference type="Pfam" id="PF20906"/>
    </source>
</evidence>
<dbReference type="SUPFAM" id="SSF53067">
    <property type="entry name" value="Actin-like ATPase domain"/>
    <property type="match status" value="2"/>
</dbReference>
<dbReference type="Pfam" id="PF01968">
    <property type="entry name" value="Hydantoinase_A"/>
    <property type="match status" value="1"/>
</dbReference>
<feature type="domain" description="Hydantoinase A/oxoprolinase" evidence="1">
    <location>
        <begin position="205"/>
        <end position="382"/>
    </location>
</feature>
<dbReference type="PANTHER" id="PTHR11365">
    <property type="entry name" value="5-OXOPROLINASE RELATED"/>
    <property type="match status" value="1"/>
</dbReference>
<dbReference type="OrthoDB" id="5404895at2759"/>
<feature type="domain" description="S-Me-THD-like C-terminal" evidence="4">
    <location>
        <begin position="755"/>
        <end position="974"/>
    </location>
</feature>
<protein>
    <submittedName>
        <fullName evidence="5">Hydantoinase/oxoprolinase</fullName>
    </submittedName>
</protein>
<dbReference type="Pfam" id="PF20906">
    <property type="entry name" value="S-Me-THD_C"/>
    <property type="match status" value="1"/>
</dbReference>
<dbReference type="SUPFAM" id="SSF160991">
    <property type="entry name" value="CV3147-like"/>
    <property type="match status" value="1"/>
</dbReference>
<dbReference type="AlphaFoldDB" id="A0A6A6HE10"/>
<accession>A0A6A6HE10</accession>
<proteinExistence type="predicted"/>